<comment type="caution">
    <text evidence="15">The sequence shown here is derived from an EMBL/GenBank/DDBJ whole genome shotgun (WGS) entry which is preliminary data.</text>
</comment>
<keyword evidence="7" id="KW-0479">Metal-binding</keyword>
<name>A0ABS0S790_9HYPH</name>
<keyword evidence="6 13" id="KW-0812">Transmembrane</keyword>
<accession>A0ABS0S790</accession>
<evidence type="ECO:0000256" key="5">
    <source>
        <dbReference type="ARBA" id="ARBA00022617"/>
    </source>
</evidence>
<dbReference type="InterPro" id="IPR011577">
    <property type="entry name" value="Cyt_b561_bac/Ni-Hgenase"/>
</dbReference>
<evidence type="ECO:0000313" key="16">
    <source>
        <dbReference type="Proteomes" id="UP000601789"/>
    </source>
</evidence>
<dbReference type="Proteomes" id="UP000601789">
    <property type="component" value="Unassembled WGS sequence"/>
</dbReference>
<sequence length="164" mass="18121">MKNTGYSATQIMLHWTVAILIAFQFFLNDGISEAWRVIMNAEQPSEEAIGAANIHATMGLLILMLALWRIVLRLTFGALPQPQNEPRVLRQLSRATHVLLYALLLLVPLSGAAAWFGGIAAAGTAHNLFKLLLLLVVAVHIAGALVQHFIFRSDVLMRMLINRD</sequence>
<dbReference type="EMBL" id="JADGMQ010000001">
    <property type="protein sequence ID" value="MBI1619132.1"/>
    <property type="molecule type" value="Genomic_DNA"/>
</dbReference>
<keyword evidence="8" id="KW-0249">Electron transport</keyword>
<dbReference type="PANTHER" id="PTHR30529:SF7">
    <property type="entry name" value="CYTOCHROME B561 BACTERIAL_NI-HYDROGENASE DOMAIN-CONTAINING PROTEIN"/>
    <property type="match status" value="1"/>
</dbReference>
<comment type="similarity">
    <text evidence="12">Belongs to the cytochrome b561 family.</text>
</comment>
<protein>
    <submittedName>
        <fullName evidence="15">Cytochrome b/b6 domain-containing protein</fullName>
    </submittedName>
</protein>
<evidence type="ECO:0000256" key="8">
    <source>
        <dbReference type="ARBA" id="ARBA00022982"/>
    </source>
</evidence>
<gene>
    <name evidence="15" type="ORF">IOD40_00430</name>
</gene>
<comment type="subcellular location">
    <subcellularLocation>
        <location evidence="2">Cell membrane</location>
        <topology evidence="2">Multi-pass membrane protein</topology>
    </subcellularLocation>
</comment>
<feature type="transmembrane region" description="Helical" evidence="13">
    <location>
        <begin position="98"/>
        <end position="122"/>
    </location>
</feature>
<evidence type="ECO:0000256" key="10">
    <source>
        <dbReference type="ARBA" id="ARBA00023004"/>
    </source>
</evidence>
<comment type="cofactor">
    <cofactor evidence="1">
        <name>heme b</name>
        <dbReference type="ChEBI" id="CHEBI:60344"/>
    </cofactor>
</comment>
<evidence type="ECO:0000256" key="2">
    <source>
        <dbReference type="ARBA" id="ARBA00004651"/>
    </source>
</evidence>
<evidence type="ECO:0000256" key="7">
    <source>
        <dbReference type="ARBA" id="ARBA00022723"/>
    </source>
</evidence>
<evidence type="ECO:0000256" key="1">
    <source>
        <dbReference type="ARBA" id="ARBA00001970"/>
    </source>
</evidence>
<keyword evidence="11 13" id="KW-0472">Membrane</keyword>
<keyword evidence="16" id="KW-1185">Reference proteome</keyword>
<dbReference type="RefSeq" id="WP_198473196.1">
    <property type="nucleotide sequence ID" value="NZ_JADGMQ010000001.1"/>
</dbReference>
<evidence type="ECO:0000256" key="11">
    <source>
        <dbReference type="ARBA" id="ARBA00023136"/>
    </source>
</evidence>
<keyword evidence="4" id="KW-1003">Cell membrane</keyword>
<evidence type="ECO:0000256" key="12">
    <source>
        <dbReference type="ARBA" id="ARBA00037975"/>
    </source>
</evidence>
<dbReference type="PANTHER" id="PTHR30529">
    <property type="entry name" value="CYTOCHROME B561"/>
    <property type="match status" value="1"/>
</dbReference>
<evidence type="ECO:0000256" key="6">
    <source>
        <dbReference type="ARBA" id="ARBA00022692"/>
    </source>
</evidence>
<reference evidence="15 16" key="1">
    <citation type="submission" date="2020-10" db="EMBL/GenBank/DDBJ databases">
        <title>Aquamicrobium zhengzhouensis sp. nov., a exopolysaccharide producing bacterium isolated from farmland soil.</title>
        <authorList>
            <person name="Wang X."/>
        </authorList>
    </citation>
    <scope>NUCLEOTIDE SEQUENCE [LARGE SCALE GENOMIC DNA]</scope>
    <source>
        <strain evidence="16">cd-1</strain>
    </source>
</reference>
<evidence type="ECO:0000256" key="4">
    <source>
        <dbReference type="ARBA" id="ARBA00022475"/>
    </source>
</evidence>
<dbReference type="InterPro" id="IPR016174">
    <property type="entry name" value="Di-haem_cyt_TM"/>
</dbReference>
<evidence type="ECO:0000256" key="9">
    <source>
        <dbReference type="ARBA" id="ARBA00022989"/>
    </source>
</evidence>
<keyword evidence="3" id="KW-0813">Transport</keyword>
<keyword evidence="9 13" id="KW-1133">Transmembrane helix</keyword>
<keyword evidence="10" id="KW-0408">Iron</keyword>
<evidence type="ECO:0000313" key="15">
    <source>
        <dbReference type="EMBL" id="MBI1619132.1"/>
    </source>
</evidence>
<keyword evidence="5" id="KW-0349">Heme</keyword>
<evidence type="ECO:0000256" key="3">
    <source>
        <dbReference type="ARBA" id="ARBA00022448"/>
    </source>
</evidence>
<organism evidence="15 16">
    <name type="scientific">Aquamicrobium zhengzhouense</name>
    <dbReference type="NCBI Taxonomy" id="2781738"/>
    <lineage>
        <taxon>Bacteria</taxon>
        <taxon>Pseudomonadati</taxon>
        <taxon>Pseudomonadota</taxon>
        <taxon>Alphaproteobacteria</taxon>
        <taxon>Hyphomicrobiales</taxon>
        <taxon>Phyllobacteriaceae</taxon>
        <taxon>Aquamicrobium</taxon>
    </lineage>
</organism>
<dbReference type="SUPFAM" id="SSF81342">
    <property type="entry name" value="Transmembrane di-heme cytochromes"/>
    <property type="match status" value="1"/>
</dbReference>
<feature type="transmembrane region" description="Helical" evidence="13">
    <location>
        <begin position="12"/>
        <end position="28"/>
    </location>
</feature>
<feature type="domain" description="Cytochrome b561 bacterial/Ni-hydrogenase" evidence="14">
    <location>
        <begin position="6"/>
        <end position="160"/>
    </location>
</feature>
<evidence type="ECO:0000256" key="13">
    <source>
        <dbReference type="SAM" id="Phobius"/>
    </source>
</evidence>
<dbReference type="Pfam" id="PF01292">
    <property type="entry name" value="Ni_hydr_CYTB"/>
    <property type="match status" value="1"/>
</dbReference>
<evidence type="ECO:0000259" key="14">
    <source>
        <dbReference type="Pfam" id="PF01292"/>
    </source>
</evidence>
<feature type="transmembrane region" description="Helical" evidence="13">
    <location>
        <begin position="48"/>
        <end position="68"/>
    </location>
</feature>
<feature type="transmembrane region" description="Helical" evidence="13">
    <location>
        <begin position="128"/>
        <end position="151"/>
    </location>
</feature>
<proteinExistence type="inferred from homology"/>
<dbReference type="InterPro" id="IPR052168">
    <property type="entry name" value="Cytochrome_b561_oxidase"/>
</dbReference>